<feature type="compositionally biased region" description="Basic and acidic residues" evidence="1">
    <location>
        <begin position="172"/>
        <end position="186"/>
    </location>
</feature>
<dbReference type="VEuPathDB" id="FungiDB:Bcin03g06760"/>
<sequence length="237" mass="27869">MRLQRFVVSSNNNKHTHIPRISYKNHRHQVIRYQPEEFASQASQTTATAYLSPSYKQHTSQYATSVPPIDETPQWSDANSVSNVSETISIPRSEIERLIHEDTEGDRRRCAKWSQWAREQQEEDRPAVGAEPVRIWDEYRYRREILDRQTQEFEKVKVEADEGWKDYLQKSKASKQLEAERQERSRTNSSRNNHSRGEQATRYVSGTSGRQLPYTPLSNETLINIAKKSDNRGRRRY</sequence>
<evidence type="ECO:0000313" key="2">
    <source>
        <dbReference type="EMBL" id="ATZ48455.1"/>
    </source>
</evidence>
<reference evidence="2 3" key="3">
    <citation type="journal article" date="2017" name="Mol. Plant Pathol.">
        <title>A gapless genome sequence of the fungus Botrytis cinerea.</title>
        <authorList>
            <person name="Van Kan J.A."/>
            <person name="Stassen J.H."/>
            <person name="Mosbach A."/>
            <person name="Van Der Lee T.A."/>
            <person name="Faino L."/>
            <person name="Farmer A.D."/>
            <person name="Papasotiriou D.G."/>
            <person name="Zhou S."/>
            <person name="Seidl M.F."/>
            <person name="Cottam E."/>
            <person name="Edel D."/>
            <person name="Hahn M."/>
            <person name="Schwartz D.C."/>
            <person name="Dietrich R.A."/>
            <person name="Widdison S."/>
            <person name="Scalliet G."/>
        </authorList>
    </citation>
    <scope>NUCLEOTIDE SEQUENCE [LARGE SCALE GENOMIC DNA]</scope>
    <source>
        <strain evidence="2 3">B05.10</strain>
    </source>
</reference>
<evidence type="ECO:0000313" key="3">
    <source>
        <dbReference type="Proteomes" id="UP000001798"/>
    </source>
</evidence>
<dbReference type="OrthoDB" id="3544291at2759"/>
<reference evidence="2 3" key="2">
    <citation type="journal article" date="2012" name="Eukaryot. Cell">
        <title>Genome update of Botrytis cinerea strains B05.10 and T4.</title>
        <authorList>
            <person name="Staats M."/>
            <person name="van Kan J.A."/>
        </authorList>
    </citation>
    <scope>NUCLEOTIDE SEQUENCE [LARGE SCALE GENOMIC DNA]</scope>
    <source>
        <strain evidence="2 3">B05.10</strain>
    </source>
</reference>
<evidence type="ECO:0000256" key="1">
    <source>
        <dbReference type="SAM" id="MobiDB-lite"/>
    </source>
</evidence>
<dbReference type="EMBL" id="CP009807">
    <property type="protein sequence ID" value="ATZ48455.1"/>
    <property type="molecule type" value="Genomic_DNA"/>
</dbReference>
<dbReference type="Proteomes" id="UP000001798">
    <property type="component" value="Chromosome 3"/>
</dbReference>
<feature type="region of interest" description="Disordered" evidence="1">
    <location>
        <begin position="172"/>
        <end position="216"/>
    </location>
</feature>
<reference evidence="2 3" key="1">
    <citation type="journal article" date="2011" name="PLoS Genet.">
        <title>Genomic analysis of the necrotrophic fungal pathogens Sclerotinia sclerotiorum and Botrytis cinerea.</title>
        <authorList>
            <person name="Amselem J."/>
            <person name="Cuomo C.A."/>
            <person name="van Kan J.A."/>
            <person name="Viaud M."/>
            <person name="Benito E.P."/>
            <person name="Couloux A."/>
            <person name="Coutinho P.M."/>
            <person name="de Vries R.P."/>
            <person name="Dyer P.S."/>
            <person name="Fillinger S."/>
            <person name="Fournier E."/>
            <person name="Gout L."/>
            <person name="Hahn M."/>
            <person name="Kohn L."/>
            <person name="Lapalu N."/>
            <person name="Plummer K.M."/>
            <person name="Pradier J.M."/>
            <person name="Quevillon E."/>
            <person name="Sharon A."/>
            <person name="Simon A."/>
            <person name="ten Have A."/>
            <person name="Tudzynski B."/>
            <person name="Tudzynski P."/>
            <person name="Wincker P."/>
            <person name="Andrew M."/>
            <person name="Anthouard V."/>
            <person name="Beever R.E."/>
            <person name="Beffa R."/>
            <person name="Benoit I."/>
            <person name="Bouzid O."/>
            <person name="Brault B."/>
            <person name="Chen Z."/>
            <person name="Choquer M."/>
            <person name="Collemare J."/>
            <person name="Cotton P."/>
            <person name="Danchin E.G."/>
            <person name="Da Silva C."/>
            <person name="Gautier A."/>
            <person name="Giraud C."/>
            <person name="Giraud T."/>
            <person name="Gonzalez C."/>
            <person name="Grossetete S."/>
            <person name="Guldener U."/>
            <person name="Henrissat B."/>
            <person name="Howlett B.J."/>
            <person name="Kodira C."/>
            <person name="Kretschmer M."/>
            <person name="Lappartient A."/>
            <person name="Leroch M."/>
            <person name="Levis C."/>
            <person name="Mauceli E."/>
            <person name="Neuveglise C."/>
            <person name="Oeser B."/>
            <person name="Pearson M."/>
            <person name="Poulain J."/>
            <person name="Poussereau N."/>
            <person name="Quesneville H."/>
            <person name="Rascle C."/>
            <person name="Schumacher J."/>
            <person name="Segurens B."/>
            <person name="Sexton A."/>
            <person name="Silva E."/>
            <person name="Sirven C."/>
            <person name="Soanes D.M."/>
            <person name="Talbot N.J."/>
            <person name="Templeton M."/>
            <person name="Yandava C."/>
            <person name="Yarden O."/>
            <person name="Zeng Q."/>
            <person name="Rollins J.A."/>
            <person name="Lebrun M.H."/>
            <person name="Dickman M."/>
        </authorList>
    </citation>
    <scope>NUCLEOTIDE SEQUENCE [LARGE SCALE GENOMIC DNA]</scope>
    <source>
        <strain evidence="2 3">B05.10</strain>
    </source>
</reference>
<feature type="compositionally biased region" description="Polar residues" evidence="1">
    <location>
        <begin position="202"/>
        <end position="216"/>
    </location>
</feature>
<gene>
    <name evidence="2" type="ORF">BCIN_03g06760</name>
</gene>
<accession>A0A384JCX2</accession>
<organism evidence="2 3">
    <name type="scientific">Botryotinia fuckeliana (strain B05.10)</name>
    <name type="common">Noble rot fungus</name>
    <name type="synonym">Botrytis cinerea</name>
    <dbReference type="NCBI Taxonomy" id="332648"/>
    <lineage>
        <taxon>Eukaryota</taxon>
        <taxon>Fungi</taxon>
        <taxon>Dikarya</taxon>
        <taxon>Ascomycota</taxon>
        <taxon>Pezizomycotina</taxon>
        <taxon>Leotiomycetes</taxon>
        <taxon>Helotiales</taxon>
        <taxon>Sclerotiniaceae</taxon>
        <taxon>Botrytis</taxon>
    </lineage>
</organism>
<keyword evidence="3" id="KW-1185">Reference proteome</keyword>
<dbReference type="GeneID" id="36394045"/>
<dbReference type="AlphaFoldDB" id="A0A384JCX2"/>
<name>A0A384JCX2_BOTFB</name>
<dbReference type="KEGG" id="bfu:BCIN_03g06760"/>
<protein>
    <submittedName>
        <fullName evidence="2">Uncharacterized protein</fullName>
    </submittedName>
</protein>
<proteinExistence type="predicted"/>
<dbReference type="RefSeq" id="XP_024547866.1">
    <property type="nucleotide sequence ID" value="XM_024692092.1"/>
</dbReference>